<gene>
    <name evidence="2" type="ORF">U6N30_13280</name>
</gene>
<dbReference type="EMBL" id="CP141261">
    <property type="protein sequence ID" value="WRL66322.1"/>
    <property type="molecule type" value="Genomic_DNA"/>
</dbReference>
<sequence>MTEPSTPRPVPGPPRPGPRPEEHGAASGAEPAPSADPFADLAQRPIAEHVAVFETEHARLERELGTIDQL</sequence>
<keyword evidence="3" id="KW-1185">Reference proteome</keyword>
<organism evidence="2 3">
    <name type="scientific">Blastococcus brunescens</name>
    <dbReference type="NCBI Taxonomy" id="1564165"/>
    <lineage>
        <taxon>Bacteria</taxon>
        <taxon>Bacillati</taxon>
        <taxon>Actinomycetota</taxon>
        <taxon>Actinomycetes</taxon>
        <taxon>Geodermatophilales</taxon>
        <taxon>Geodermatophilaceae</taxon>
        <taxon>Blastococcus</taxon>
    </lineage>
</organism>
<evidence type="ECO:0000256" key="1">
    <source>
        <dbReference type="SAM" id="MobiDB-lite"/>
    </source>
</evidence>
<accession>A0ABZ1B695</accession>
<evidence type="ECO:0000313" key="3">
    <source>
        <dbReference type="Proteomes" id="UP001324287"/>
    </source>
</evidence>
<feature type="compositionally biased region" description="Low complexity" evidence="1">
    <location>
        <begin position="25"/>
        <end position="35"/>
    </location>
</feature>
<protein>
    <submittedName>
        <fullName evidence="2">Uncharacterized protein</fullName>
    </submittedName>
</protein>
<proteinExistence type="predicted"/>
<feature type="region of interest" description="Disordered" evidence="1">
    <location>
        <begin position="1"/>
        <end position="43"/>
    </location>
</feature>
<evidence type="ECO:0000313" key="2">
    <source>
        <dbReference type="EMBL" id="WRL66322.1"/>
    </source>
</evidence>
<name>A0ABZ1B695_9ACTN</name>
<feature type="compositionally biased region" description="Pro residues" evidence="1">
    <location>
        <begin position="1"/>
        <end position="17"/>
    </location>
</feature>
<dbReference type="Proteomes" id="UP001324287">
    <property type="component" value="Chromosome"/>
</dbReference>
<reference evidence="2 3" key="1">
    <citation type="submission" date="2023-12" db="EMBL/GenBank/DDBJ databases">
        <title>Blastococcus brunescens sp. nov., an actonobacterium isolated from sandstone collected in sahara desert.</title>
        <authorList>
            <person name="Gtari M."/>
            <person name="Ghodhbane F."/>
        </authorList>
    </citation>
    <scope>NUCLEOTIDE SEQUENCE [LARGE SCALE GENOMIC DNA]</scope>
    <source>
        <strain evidence="2 3">BMG 8361</strain>
    </source>
</reference>
<dbReference type="RefSeq" id="WP_324277636.1">
    <property type="nucleotide sequence ID" value="NZ_CP141261.1"/>
</dbReference>